<reference evidence="1 2" key="1">
    <citation type="submission" date="2019-09" db="EMBL/GenBank/DDBJ databases">
        <title>A chromosome-level genome assembly of the Chinese tupelo Nyssa sinensis.</title>
        <authorList>
            <person name="Yang X."/>
            <person name="Kang M."/>
            <person name="Yang Y."/>
            <person name="Xiong H."/>
            <person name="Wang M."/>
            <person name="Zhang Z."/>
            <person name="Wang Z."/>
            <person name="Wu H."/>
            <person name="Ma T."/>
            <person name="Liu J."/>
            <person name="Xi Z."/>
        </authorList>
    </citation>
    <scope>NUCLEOTIDE SEQUENCE [LARGE SCALE GENOMIC DNA]</scope>
    <source>
        <strain evidence="1">J267</strain>
        <tissue evidence="1">Leaf</tissue>
    </source>
</reference>
<name>A0A5J5AU36_9ASTE</name>
<evidence type="ECO:0008006" key="3">
    <source>
        <dbReference type="Google" id="ProtNLM"/>
    </source>
</evidence>
<sequence length="125" mass="14331">MGWPCVRPKRWVCATEWSISGAAASGLARSGLLAWPKTSGKDGARKLKVPEPKAFNGVWCAKDLENFLWDMEQYFTIAHILDGEQVTMTIMYLAGDAKLWWRTCVVDERRSKIRVWVDLKKELKE</sequence>
<proteinExistence type="predicted"/>
<gene>
    <name evidence="1" type="ORF">F0562_032096</name>
</gene>
<evidence type="ECO:0000313" key="2">
    <source>
        <dbReference type="Proteomes" id="UP000325577"/>
    </source>
</evidence>
<dbReference type="Proteomes" id="UP000325577">
    <property type="component" value="Linkage Group LG18"/>
</dbReference>
<dbReference type="EMBL" id="CM018041">
    <property type="protein sequence ID" value="KAA8534645.1"/>
    <property type="molecule type" value="Genomic_DNA"/>
</dbReference>
<dbReference type="OrthoDB" id="1939000at2759"/>
<keyword evidence="2" id="KW-1185">Reference proteome</keyword>
<protein>
    <recommendedName>
        <fullName evidence="3">Retrotransposon gag domain-containing protein</fullName>
    </recommendedName>
</protein>
<dbReference type="AlphaFoldDB" id="A0A5J5AU36"/>
<organism evidence="1 2">
    <name type="scientific">Nyssa sinensis</name>
    <dbReference type="NCBI Taxonomy" id="561372"/>
    <lineage>
        <taxon>Eukaryota</taxon>
        <taxon>Viridiplantae</taxon>
        <taxon>Streptophyta</taxon>
        <taxon>Embryophyta</taxon>
        <taxon>Tracheophyta</taxon>
        <taxon>Spermatophyta</taxon>
        <taxon>Magnoliopsida</taxon>
        <taxon>eudicotyledons</taxon>
        <taxon>Gunneridae</taxon>
        <taxon>Pentapetalae</taxon>
        <taxon>asterids</taxon>
        <taxon>Cornales</taxon>
        <taxon>Nyssaceae</taxon>
        <taxon>Nyssa</taxon>
    </lineage>
</organism>
<evidence type="ECO:0000313" key="1">
    <source>
        <dbReference type="EMBL" id="KAA8534645.1"/>
    </source>
</evidence>
<accession>A0A5J5AU36</accession>